<protein>
    <submittedName>
        <fullName evidence="2">Transcription elongation factor B polypeptide 3</fullName>
    </submittedName>
</protein>
<dbReference type="EMBL" id="GGYP01007041">
    <property type="protein sequence ID" value="MDE51812.1"/>
    <property type="molecule type" value="Transcribed_RNA"/>
</dbReference>
<dbReference type="PANTHER" id="PTHR15141:SF76">
    <property type="entry name" value="TRANSCRIPTION ELONGATION FACTOR B POLYPEPTIDE 3"/>
    <property type="match status" value="1"/>
</dbReference>
<dbReference type="GO" id="GO:0003746">
    <property type="term" value="F:translation elongation factor activity"/>
    <property type="evidence" value="ECO:0007669"/>
    <property type="project" value="UniProtKB-KW"/>
</dbReference>
<evidence type="ECO:0000313" key="2">
    <source>
        <dbReference type="EMBL" id="MDE51812.1"/>
    </source>
</evidence>
<dbReference type="Gene3D" id="6.10.250.3180">
    <property type="match status" value="1"/>
</dbReference>
<dbReference type="Pfam" id="PF06881">
    <property type="entry name" value="Elongin_A"/>
    <property type="match status" value="1"/>
</dbReference>
<dbReference type="GO" id="GO:0006368">
    <property type="term" value="P:transcription elongation by RNA polymerase II"/>
    <property type="evidence" value="ECO:0007669"/>
    <property type="project" value="InterPro"/>
</dbReference>
<dbReference type="GO" id="GO:0070449">
    <property type="term" value="C:elongin complex"/>
    <property type="evidence" value="ECO:0007669"/>
    <property type="project" value="InterPro"/>
</dbReference>
<dbReference type="InterPro" id="IPR051870">
    <property type="entry name" value="Elongin-A_domain"/>
</dbReference>
<dbReference type="PANTHER" id="PTHR15141">
    <property type="entry name" value="TRANSCRIPTION ELONGATION FACTOR B POLYPEPTIDE 3"/>
    <property type="match status" value="1"/>
</dbReference>
<evidence type="ECO:0000256" key="1">
    <source>
        <dbReference type="SAM" id="MobiDB-lite"/>
    </source>
</evidence>
<keyword evidence="2" id="KW-0251">Elongation factor</keyword>
<dbReference type="InterPro" id="IPR010684">
    <property type="entry name" value="RNA_pol_II_trans_fac_SIII_A"/>
</dbReference>
<organism evidence="2">
    <name type="scientific">Aceria tosichella</name>
    <name type="common">wheat curl mite</name>
    <dbReference type="NCBI Taxonomy" id="561515"/>
    <lineage>
        <taxon>Eukaryota</taxon>
        <taxon>Metazoa</taxon>
        <taxon>Ecdysozoa</taxon>
        <taxon>Arthropoda</taxon>
        <taxon>Chelicerata</taxon>
        <taxon>Arachnida</taxon>
        <taxon>Acari</taxon>
        <taxon>Acariformes</taxon>
        <taxon>Trombidiformes</taxon>
        <taxon>Prostigmata</taxon>
        <taxon>Eupodina</taxon>
        <taxon>Eriophyoidea</taxon>
        <taxon>Eriophyidae</taxon>
        <taxon>Eriophyinae</taxon>
        <taxon>Aceriini</taxon>
        <taxon>Aceria</taxon>
    </lineage>
</organism>
<keyword evidence="2" id="KW-0648">Protein biosynthesis</keyword>
<reference evidence="2" key="1">
    <citation type="submission" date="2018-10" db="EMBL/GenBank/DDBJ databases">
        <title>Transcriptome assembly of Aceria tosichella (Wheat curl mite) Type 2.</title>
        <authorList>
            <person name="Scully E.D."/>
            <person name="Geib S.M."/>
            <person name="Palmer N.A."/>
            <person name="Gupta A.K."/>
            <person name="Sarath G."/>
            <person name="Tatineni S."/>
        </authorList>
    </citation>
    <scope>NUCLEOTIDE SEQUENCE</scope>
    <source>
        <strain evidence="2">LincolnNE</strain>
    </source>
</reference>
<feature type="region of interest" description="Disordered" evidence="1">
    <location>
        <begin position="170"/>
        <end position="215"/>
    </location>
</feature>
<name>A0A6G1SPA5_9ACAR</name>
<accession>A0A6G1SPA5</accession>
<sequence length="225" mass="25940">MSFEIKRARGKTAVFSGTRHHSSYVPRLEDLCIQKLLDNANKIECVGDVPYYILEPLLKKVTLAQLKQIESYNPQLVDDPDSDKPWKQHCKRHFEGRKPREGESWRDMFIRCERERDHKIDKIAKRIRKHEEKAVPARQTRVVEQQPSGGRNRAMSATTVIKKTIRNHIPIKGEASSSSSRPTTATTTSTVVIRRDAHNGSTSSKTKHAPLMQKSLQLFKSRFRR</sequence>
<feature type="region of interest" description="Disordered" evidence="1">
    <location>
        <begin position="130"/>
        <end position="154"/>
    </location>
</feature>
<feature type="compositionally biased region" description="Polar residues" evidence="1">
    <location>
        <begin position="142"/>
        <end position="154"/>
    </location>
</feature>
<gene>
    <name evidence="2" type="primary">EloA</name>
    <name evidence="2" type="ORF">g.16848</name>
</gene>
<dbReference type="AlphaFoldDB" id="A0A6G1SPA5"/>
<proteinExistence type="predicted"/>
<feature type="compositionally biased region" description="Low complexity" evidence="1">
    <location>
        <begin position="176"/>
        <end position="190"/>
    </location>
</feature>